<evidence type="ECO:0000313" key="5">
    <source>
        <dbReference type="Proteomes" id="UP000278673"/>
    </source>
</evidence>
<dbReference type="PROSITE" id="PS51736">
    <property type="entry name" value="RECOMBINASES_3"/>
    <property type="match status" value="1"/>
</dbReference>
<dbReference type="InterPro" id="IPR056911">
    <property type="entry name" value="Phage_Znf_bind_put"/>
</dbReference>
<gene>
    <name evidence="4" type="ORF">EBN88_05435</name>
</gene>
<dbReference type="SMART" id="SM00857">
    <property type="entry name" value="Resolvase"/>
    <property type="match status" value="1"/>
</dbReference>
<reference evidence="4 5" key="1">
    <citation type="submission" date="2018-10" db="EMBL/GenBank/DDBJ databases">
        <title>Isolation, diversity and antifungal activity of actinobacteria from wheat.</title>
        <authorList>
            <person name="Han C."/>
        </authorList>
    </citation>
    <scope>NUCLEOTIDE SEQUENCE [LARGE SCALE GENOMIC DNA]</scope>
    <source>
        <strain evidence="4 5">NEAU-YY642</strain>
    </source>
</reference>
<dbReference type="GO" id="GO:0003677">
    <property type="term" value="F:DNA binding"/>
    <property type="evidence" value="ECO:0007669"/>
    <property type="project" value="UniProtKB-KW"/>
</dbReference>
<dbReference type="AlphaFoldDB" id="A0A3M2M3U0"/>
<feature type="domain" description="Resolvase/invertase-type recombinase catalytic" evidence="3">
    <location>
        <begin position="87"/>
        <end position="231"/>
    </location>
</feature>
<dbReference type="GO" id="GO:0000150">
    <property type="term" value="F:DNA strand exchange activity"/>
    <property type="evidence" value="ECO:0007669"/>
    <property type="project" value="InterPro"/>
</dbReference>
<dbReference type="RefSeq" id="WP_122182651.1">
    <property type="nucleotide sequence ID" value="NZ_RFFJ01000016.1"/>
</dbReference>
<evidence type="ECO:0000256" key="1">
    <source>
        <dbReference type="ARBA" id="ARBA00023125"/>
    </source>
</evidence>
<dbReference type="CDD" id="cd03768">
    <property type="entry name" value="SR_ResInv"/>
    <property type="match status" value="1"/>
</dbReference>
<evidence type="ECO:0000313" key="4">
    <source>
        <dbReference type="EMBL" id="RMI44444.1"/>
    </source>
</evidence>
<name>A0A3M2M3U0_9ACTN</name>
<dbReference type="InterPro" id="IPR036162">
    <property type="entry name" value="Resolvase-like_N_sf"/>
</dbReference>
<keyword evidence="5" id="KW-1185">Reference proteome</keyword>
<dbReference type="Proteomes" id="UP000278673">
    <property type="component" value="Unassembled WGS sequence"/>
</dbReference>
<proteinExistence type="predicted"/>
<dbReference type="Gene3D" id="3.40.50.1390">
    <property type="entry name" value="Resolvase, N-terminal catalytic domain"/>
    <property type="match status" value="1"/>
</dbReference>
<organism evidence="4 5">
    <name type="scientific">Streptomyces triticirhizae</name>
    <dbReference type="NCBI Taxonomy" id="2483353"/>
    <lineage>
        <taxon>Bacteria</taxon>
        <taxon>Bacillati</taxon>
        <taxon>Actinomycetota</taxon>
        <taxon>Actinomycetes</taxon>
        <taxon>Kitasatosporales</taxon>
        <taxon>Streptomycetaceae</taxon>
        <taxon>Streptomyces</taxon>
    </lineage>
</organism>
<dbReference type="InterPro" id="IPR006119">
    <property type="entry name" value="Resolv_N"/>
</dbReference>
<keyword evidence="2" id="KW-0233">DNA recombination</keyword>
<dbReference type="PANTHER" id="PTHR30461:SF2">
    <property type="entry name" value="SERINE RECOMBINASE PINE-RELATED"/>
    <property type="match status" value="1"/>
</dbReference>
<evidence type="ECO:0000256" key="2">
    <source>
        <dbReference type="ARBA" id="ARBA00023172"/>
    </source>
</evidence>
<sequence>MSPEMQNAAAVERHACPTCKVEPGSACRTKSGKVAPKYHTPRFQLVPSLARSLDVRTPADRRPGTLWTPGAAVVVPAVPTDRKLAPVRLGYARCSTVSQELQGQLDELAKADCHKVFSEKISTRVKHRPELAAALDLAKRFKEAAPQQTVILTVTEMKRLGRDADELTTLARTLQENAISLEMLRGPLPGVYDPSGSGALLFAFFAAMAEAEREGIREATLEGLESARDRGRHGGRPKVITDDMLAITRARMAKGESVRDIAKGLTITEGKNAGEAPSAASLYRALAEADQAAS</sequence>
<dbReference type="EMBL" id="RFFJ01000016">
    <property type="protein sequence ID" value="RMI44444.1"/>
    <property type="molecule type" value="Genomic_DNA"/>
</dbReference>
<keyword evidence="1" id="KW-0238">DNA-binding</keyword>
<protein>
    <submittedName>
        <fullName evidence="4">Recombinase family protein</fullName>
    </submittedName>
</protein>
<accession>A0A3M2M3U0</accession>
<dbReference type="Pfam" id="PF24623">
    <property type="entry name" value="Phage_zn_bind_8"/>
    <property type="match status" value="1"/>
</dbReference>
<dbReference type="InterPro" id="IPR050639">
    <property type="entry name" value="SSR_resolvase"/>
</dbReference>
<dbReference type="Pfam" id="PF00239">
    <property type="entry name" value="Resolvase"/>
    <property type="match status" value="1"/>
</dbReference>
<comment type="caution">
    <text evidence="4">The sequence shown here is derived from an EMBL/GenBank/DDBJ whole genome shotgun (WGS) entry which is preliminary data.</text>
</comment>
<evidence type="ECO:0000259" key="3">
    <source>
        <dbReference type="PROSITE" id="PS51736"/>
    </source>
</evidence>
<dbReference type="PANTHER" id="PTHR30461">
    <property type="entry name" value="DNA-INVERTASE FROM LAMBDOID PROPHAGE"/>
    <property type="match status" value="1"/>
</dbReference>
<dbReference type="SUPFAM" id="SSF53041">
    <property type="entry name" value="Resolvase-like"/>
    <property type="match status" value="1"/>
</dbReference>